<dbReference type="PANTHER" id="PTHR13593">
    <property type="match status" value="1"/>
</dbReference>
<reference evidence="2 3" key="1">
    <citation type="journal article" date="2020" name="G3 (Bethesda)">
        <title>Improved Reference Genome for Cyclotella cryptica CCMP332, a Model for Cell Wall Morphogenesis, Salinity Adaptation, and Lipid Production in Diatoms (Bacillariophyta).</title>
        <authorList>
            <person name="Roberts W.R."/>
            <person name="Downey K.M."/>
            <person name="Ruck E.C."/>
            <person name="Traller J.C."/>
            <person name="Alverson A.J."/>
        </authorList>
    </citation>
    <scope>NUCLEOTIDE SEQUENCE [LARGE SCALE GENOMIC DNA]</scope>
    <source>
        <strain evidence="2 3">CCMP332</strain>
    </source>
</reference>
<sequence length="365" mass="40397">MACRVLLCTLVLVALAVASVLTWRFGPWYETGKQNSESIDLTAATSCDGCCNGLASNCELTVNEVLFPMVHNAMSSYEDYFVAANNNESLEKALVAGYRGLMIDSCLCDGGLKKYMVDGAKDLLGEIGVTDGSGGGQSDGGEQKTLGFCHTYCDAGVRDPNRVLRNIKKFLDVNRNEVVILEFEINDNSLTSLYEAIDQSGLPKYIWRPTVNNSTALYDMEWPTMQSLIDDNTRLLVFAHGDGMQSCTTMSCPEGVMYTYDHFAQTNDKKSSGCDATVSTNVDQYGYFLMNHWKNDDYDLPSATNAQSMNKYDTLQNRFGTCNGRIPNVVAVDFWDLGELLTFAKDSNIVRGKKRRTMGIQSMNE</sequence>
<dbReference type="SUPFAM" id="SSF51695">
    <property type="entry name" value="PLC-like phosphodiesterases"/>
    <property type="match status" value="1"/>
</dbReference>
<feature type="signal peptide" evidence="1">
    <location>
        <begin position="1"/>
        <end position="18"/>
    </location>
</feature>
<dbReference type="Pfam" id="PF26146">
    <property type="entry name" value="PI-PLC_X"/>
    <property type="match status" value="1"/>
</dbReference>
<evidence type="ECO:0000313" key="2">
    <source>
        <dbReference type="EMBL" id="KAL3805301.1"/>
    </source>
</evidence>
<dbReference type="Proteomes" id="UP001516023">
    <property type="component" value="Unassembled WGS sequence"/>
</dbReference>
<evidence type="ECO:0000313" key="3">
    <source>
        <dbReference type="Proteomes" id="UP001516023"/>
    </source>
</evidence>
<organism evidence="2 3">
    <name type="scientific">Cyclotella cryptica</name>
    <dbReference type="NCBI Taxonomy" id="29204"/>
    <lineage>
        <taxon>Eukaryota</taxon>
        <taxon>Sar</taxon>
        <taxon>Stramenopiles</taxon>
        <taxon>Ochrophyta</taxon>
        <taxon>Bacillariophyta</taxon>
        <taxon>Coscinodiscophyceae</taxon>
        <taxon>Thalassiosirophycidae</taxon>
        <taxon>Stephanodiscales</taxon>
        <taxon>Stephanodiscaceae</taxon>
        <taxon>Cyclotella</taxon>
    </lineage>
</organism>
<accession>A0ABD3R2M7</accession>
<comment type="caution">
    <text evidence="2">The sequence shown here is derived from an EMBL/GenBank/DDBJ whole genome shotgun (WGS) entry which is preliminary data.</text>
</comment>
<dbReference type="PANTHER" id="PTHR13593:SF140">
    <property type="entry name" value="PLC-LIKE PHOSPHODIESTERASE"/>
    <property type="match status" value="1"/>
</dbReference>
<evidence type="ECO:0000256" key="1">
    <source>
        <dbReference type="SAM" id="SignalP"/>
    </source>
</evidence>
<proteinExistence type="predicted"/>
<dbReference type="InterPro" id="IPR051057">
    <property type="entry name" value="PI-PLC_domain"/>
</dbReference>
<gene>
    <name evidence="2" type="ORF">HJC23_009008</name>
</gene>
<feature type="chain" id="PRO_5044861489" evidence="1">
    <location>
        <begin position="19"/>
        <end position="365"/>
    </location>
</feature>
<protein>
    <submittedName>
        <fullName evidence="2">Uncharacterized protein</fullName>
    </submittedName>
</protein>
<keyword evidence="1" id="KW-0732">Signal</keyword>
<keyword evidence="3" id="KW-1185">Reference proteome</keyword>
<dbReference type="EMBL" id="JABMIG020000003">
    <property type="protein sequence ID" value="KAL3805301.1"/>
    <property type="molecule type" value="Genomic_DNA"/>
</dbReference>
<dbReference type="InterPro" id="IPR017946">
    <property type="entry name" value="PLC-like_Pdiesterase_TIM-brl"/>
</dbReference>
<dbReference type="AlphaFoldDB" id="A0ABD3R2M7"/>
<name>A0ABD3R2M7_9STRA</name>
<dbReference type="Gene3D" id="3.20.20.190">
    <property type="entry name" value="Phosphatidylinositol (PI) phosphodiesterase"/>
    <property type="match status" value="1"/>
</dbReference>